<name>A0ABN9X6V1_9DINO</name>
<evidence type="ECO:0000256" key="1">
    <source>
        <dbReference type="SAM" id="MobiDB-lite"/>
    </source>
</evidence>
<feature type="region of interest" description="Disordered" evidence="1">
    <location>
        <begin position="1"/>
        <end position="37"/>
    </location>
</feature>
<dbReference type="Proteomes" id="UP001189429">
    <property type="component" value="Unassembled WGS sequence"/>
</dbReference>
<sequence length="404" mass="42322">APKPGAFPVRPTAGMEPTEPSPGAAEPAAGGGAGAGASPAAPLTGAAAAHGPAGGRPCRASPACLVVAAVAVAAAAACWVYLRPVPIPVGNGVAILVAGDLVRYFPNLDRHVVAPLARRGHAVDVYLSLSVEGVVSSSPVENLFVAHPAYGGKGLDEVQGMIAEGINKSGGSVGAIRIPARVTLSARGLEFQHSGTRWTKWACDKARSDYRPCNETTAHAQAARGSVAKLYQELEDLWTLAKEAEANKNEKYRYVMITRDDSNWLFDFDMDRLLQSGGDVMFDGDAGRAFAQRCGPPEMGGICNDVVVAEREVAEPFGSFYGLMTDHAIAGGFRNAFLKMKSLDIRLEEVPAAAIPFERCGRLNISGSIVLCRHRRTDEAHDGMPALGVNAVVPAVCEDLGVGL</sequence>
<keyword evidence="3" id="KW-1185">Reference proteome</keyword>
<evidence type="ECO:0000313" key="3">
    <source>
        <dbReference type="Proteomes" id="UP001189429"/>
    </source>
</evidence>
<gene>
    <name evidence="2" type="ORF">PCOR1329_LOCUS72971</name>
</gene>
<proteinExistence type="predicted"/>
<comment type="caution">
    <text evidence="2">The sequence shown here is derived from an EMBL/GenBank/DDBJ whole genome shotgun (WGS) entry which is preliminary data.</text>
</comment>
<organism evidence="2 3">
    <name type="scientific">Prorocentrum cordatum</name>
    <dbReference type="NCBI Taxonomy" id="2364126"/>
    <lineage>
        <taxon>Eukaryota</taxon>
        <taxon>Sar</taxon>
        <taxon>Alveolata</taxon>
        <taxon>Dinophyceae</taxon>
        <taxon>Prorocentrales</taxon>
        <taxon>Prorocentraceae</taxon>
        <taxon>Prorocentrum</taxon>
    </lineage>
</organism>
<accession>A0ABN9X6V1</accession>
<feature type="compositionally biased region" description="Low complexity" evidence="1">
    <location>
        <begin position="17"/>
        <end position="28"/>
    </location>
</feature>
<evidence type="ECO:0000313" key="2">
    <source>
        <dbReference type="EMBL" id="CAK0893713.1"/>
    </source>
</evidence>
<protein>
    <submittedName>
        <fullName evidence="2">Uncharacterized protein</fullName>
    </submittedName>
</protein>
<reference evidence="2" key="1">
    <citation type="submission" date="2023-10" db="EMBL/GenBank/DDBJ databases">
        <authorList>
            <person name="Chen Y."/>
            <person name="Shah S."/>
            <person name="Dougan E. K."/>
            <person name="Thang M."/>
            <person name="Chan C."/>
        </authorList>
    </citation>
    <scope>NUCLEOTIDE SEQUENCE [LARGE SCALE GENOMIC DNA]</scope>
</reference>
<feature type="non-terminal residue" evidence="2">
    <location>
        <position position="1"/>
    </location>
</feature>
<dbReference type="EMBL" id="CAUYUJ010019793">
    <property type="protein sequence ID" value="CAK0893713.1"/>
    <property type="molecule type" value="Genomic_DNA"/>
</dbReference>